<dbReference type="GO" id="GO:0005694">
    <property type="term" value="C:chromosome"/>
    <property type="evidence" value="ECO:0007669"/>
    <property type="project" value="UniProtKB-SubCell"/>
</dbReference>
<evidence type="ECO:0000256" key="1">
    <source>
        <dbReference type="ARBA" id="ARBA00004286"/>
    </source>
</evidence>
<dbReference type="PROSITE" id="PS50089">
    <property type="entry name" value="ZF_RING_2"/>
    <property type="match status" value="1"/>
</dbReference>
<dbReference type="Proteomes" id="UP000249390">
    <property type="component" value="Unassembled WGS sequence"/>
</dbReference>
<evidence type="ECO:0000259" key="10">
    <source>
        <dbReference type="PROSITE" id="PS50172"/>
    </source>
</evidence>
<dbReference type="InterPro" id="IPR018957">
    <property type="entry name" value="Znf_C3HC4_RING-type"/>
</dbReference>
<evidence type="ECO:0000256" key="8">
    <source>
        <dbReference type="SAM" id="MobiDB-lite"/>
    </source>
</evidence>
<reference evidence="11 12" key="1">
    <citation type="submission" date="2018-06" db="EMBL/GenBank/DDBJ databases">
        <title>The Genome of Cuscuta australis (Dodder) Provides Insight into the Evolution of Plant Parasitism.</title>
        <authorList>
            <person name="Liu H."/>
        </authorList>
    </citation>
    <scope>NUCLEOTIDE SEQUENCE [LARGE SCALE GENOMIC DNA]</scope>
    <source>
        <strain evidence="12">cv. Yunnan</strain>
        <tissue evidence="11">Vines</tissue>
    </source>
</reference>
<evidence type="ECO:0000256" key="7">
    <source>
        <dbReference type="PROSITE-ProRule" id="PRU00175"/>
    </source>
</evidence>
<evidence type="ECO:0000256" key="4">
    <source>
        <dbReference type="ARBA" id="ARBA00022771"/>
    </source>
</evidence>
<organism evidence="11 12">
    <name type="scientific">Cuscuta australis</name>
    <dbReference type="NCBI Taxonomy" id="267555"/>
    <lineage>
        <taxon>Eukaryota</taxon>
        <taxon>Viridiplantae</taxon>
        <taxon>Streptophyta</taxon>
        <taxon>Embryophyta</taxon>
        <taxon>Tracheophyta</taxon>
        <taxon>Spermatophyta</taxon>
        <taxon>Magnoliopsida</taxon>
        <taxon>eudicotyledons</taxon>
        <taxon>Gunneridae</taxon>
        <taxon>Pentapetalae</taxon>
        <taxon>asterids</taxon>
        <taxon>lamiids</taxon>
        <taxon>Solanales</taxon>
        <taxon>Convolvulaceae</taxon>
        <taxon>Cuscuteae</taxon>
        <taxon>Cuscuta</taxon>
        <taxon>Cuscuta subgen. Grammica</taxon>
        <taxon>Cuscuta sect. Cleistogrammica</taxon>
    </lineage>
</organism>
<feature type="compositionally biased region" description="Basic residues" evidence="8">
    <location>
        <begin position="138"/>
        <end position="152"/>
    </location>
</feature>
<evidence type="ECO:0000256" key="5">
    <source>
        <dbReference type="ARBA" id="ARBA00022833"/>
    </source>
</evidence>
<dbReference type="PROSITE" id="PS00518">
    <property type="entry name" value="ZF_RING_1"/>
    <property type="match status" value="1"/>
</dbReference>
<dbReference type="Pfam" id="PF12738">
    <property type="entry name" value="PTCB-BRCT"/>
    <property type="match status" value="1"/>
</dbReference>
<dbReference type="SMART" id="SM00184">
    <property type="entry name" value="RING"/>
    <property type="match status" value="1"/>
</dbReference>
<dbReference type="AlphaFoldDB" id="A0A328DR19"/>
<dbReference type="EMBL" id="NQVE01000122">
    <property type="protein sequence ID" value="RAL46769.1"/>
    <property type="molecule type" value="Genomic_DNA"/>
</dbReference>
<dbReference type="GO" id="GO:0008270">
    <property type="term" value="F:zinc ion binding"/>
    <property type="evidence" value="ECO:0007669"/>
    <property type="project" value="UniProtKB-KW"/>
</dbReference>
<evidence type="ECO:0000256" key="3">
    <source>
        <dbReference type="ARBA" id="ARBA00022723"/>
    </source>
</evidence>
<dbReference type="Gene3D" id="3.40.50.10190">
    <property type="entry name" value="BRCT domain"/>
    <property type="match status" value="1"/>
</dbReference>
<feature type="compositionally biased region" description="Basic and acidic residues" evidence="8">
    <location>
        <begin position="182"/>
        <end position="191"/>
    </location>
</feature>
<accession>A0A328DR19</accession>
<keyword evidence="4 7" id="KW-0863">Zinc-finger</keyword>
<dbReference type="Pfam" id="PF00097">
    <property type="entry name" value="zf-C3HC4"/>
    <property type="match status" value="1"/>
</dbReference>
<evidence type="ECO:0000313" key="11">
    <source>
        <dbReference type="EMBL" id="RAL46769.1"/>
    </source>
</evidence>
<keyword evidence="2" id="KW-0158">Chromosome</keyword>
<dbReference type="InterPro" id="IPR017907">
    <property type="entry name" value="Znf_RING_CS"/>
</dbReference>
<dbReference type="SUPFAM" id="SSF57903">
    <property type="entry name" value="FYVE/PHD zinc finger"/>
    <property type="match status" value="1"/>
</dbReference>
<gene>
    <name evidence="11" type="ORF">DM860_005048</name>
</gene>
<dbReference type="InterPro" id="IPR013083">
    <property type="entry name" value="Znf_RING/FYVE/PHD"/>
</dbReference>
<protein>
    <recommendedName>
        <fullName evidence="6">RING-type E3 ubiquitin transferase BRCA1</fullName>
    </recommendedName>
</protein>
<dbReference type="InterPro" id="IPR011011">
    <property type="entry name" value="Znf_FYVE_PHD"/>
</dbReference>
<keyword evidence="12" id="KW-1185">Reference proteome</keyword>
<dbReference type="Gene3D" id="3.30.40.10">
    <property type="entry name" value="Zinc/RING finger domain, C3HC4 (zinc finger)"/>
    <property type="match status" value="1"/>
</dbReference>
<dbReference type="InterPro" id="IPR036420">
    <property type="entry name" value="BRCT_dom_sf"/>
</dbReference>
<name>A0A328DR19_9ASTE</name>
<feature type="region of interest" description="Disordered" evidence="8">
    <location>
        <begin position="130"/>
        <end position="191"/>
    </location>
</feature>
<dbReference type="InterPro" id="IPR001357">
    <property type="entry name" value="BRCT_dom"/>
</dbReference>
<comment type="caution">
    <text evidence="11">The sequence shown here is derived from an EMBL/GenBank/DDBJ whole genome shotgun (WGS) entry which is preliminary data.</text>
</comment>
<evidence type="ECO:0000313" key="12">
    <source>
        <dbReference type="Proteomes" id="UP000249390"/>
    </source>
</evidence>
<keyword evidence="3" id="KW-0479">Metal-binding</keyword>
<sequence>MDKVVATVSGYQGSERFNLIKLIAKAGGNYVGTMSDSVTHLVCWRFEGRKYELARKSGKTFIVNHRWIEDCIKKGRRVQENPYMVQCGEEVGPLMNTTLVSGSNKSTEFNYNDTWIDNALEEYIPDHEIEKHKSGQEKKRRCLKHNHNLSNRHRLDGPSISGSCRTETEEPSPERPLFLTPKKRDKELPETSLKRRRLVKKNIRDVLEISDSEQSPQIQSLPEDEGILHSNNINVEHEGISNESDTTKFSNAEDLEKRTDGPEEILTMINGENSTTNPNGDNPLSPFNSPPKHMLDVGVDERGENCVRLPTSPERSCVICWTDFSSTRGLLPCGHRFCFSCIQSWADQMVACGKTSTCPLCKVGFASITKVNAVVSSDQKIYSQTIPHDRPGTDIYILPDGGTSRFPANTSTMPPVCCQCLSRAPEELLIYCHVCQVRCIHEYCLDPPLQPWSCLHCKDMQRRYLSFYRPIW</sequence>
<dbReference type="SMART" id="SM00292">
    <property type="entry name" value="BRCT"/>
    <property type="match status" value="1"/>
</dbReference>
<comment type="subcellular location">
    <subcellularLocation>
        <location evidence="1">Chromosome</location>
    </subcellularLocation>
</comment>
<evidence type="ECO:0000259" key="9">
    <source>
        <dbReference type="PROSITE" id="PS50089"/>
    </source>
</evidence>
<dbReference type="SUPFAM" id="SSF52113">
    <property type="entry name" value="BRCT domain"/>
    <property type="match status" value="1"/>
</dbReference>
<dbReference type="PANTHER" id="PTHR47776">
    <property type="entry name" value="F5A8.9 PROTEIN"/>
    <property type="match status" value="1"/>
</dbReference>
<dbReference type="PROSITE" id="PS50172">
    <property type="entry name" value="BRCT"/>
    <property type="match status" value="1"/>
</dbReference>
<evidence type="ECO:0000256" key="6">
    <source>
        <dbReference type="ARBA" id="ARBA00031556"/>
    </source>
</evidence>
<feature type="domain" description="RING-type" evidence="9">
    <location>
        <begin position="317"/>
        <end position="362"/>
    </location>
</feature>
<keyword evidence="5" id="KW-0862">Zinc</keyword>
<feature type="domain" description="BRCT" evidence="10">
    <location>
        <begin position="1"/>
        <end position="85"/>
    </location>
</feature>
<dbReference type="InterPro" id="IPR001841">
    <property type="entry name" value="Znf_RING"/>
</dbReference>
<dbReference type="PANTHER" id="PTHR47776:SF2">
    <property type="entry name" value="RING-TYPE E3 UBIQUITIN TRANSFERASE BRCA1"/>
    <property type="match status" value="1"/>
</dbReference>
<evidence type="ECO:0000256" key="2">
    <source>
        <dbReference type="ARBA" id="ARBA00022454"/>
    </source>
</evidence>
<proteinExistence type="predicted"/>
<dbReference type="SUPFAM" id="SSF57850">
    <property type="entry name" value="RING/U-box"/>
    <property type="match status" value="1"/>
</dbReference>